<accession>A0ABV6T4U9</accession>
<proteinExistence type="predicted"/>
<dbReference type="EMBL" id="JBHMQU010000011">
    <property type="protein sequence ID" value="MFC0811053.1"/>
    <property type="molecule type" value="Genomic_DNA"/>
</dbReference>
<keyword evidence="2" id="KW-0808">Transferase</keyword>
<keyword evidence="3" id="KW-1185">Reference proteome</keyword>
<evidence type="ECO:0000259" key="1">
    <source>
        <dbReference type="Pfam" id="PF04230"/>
    </source>
</evidence>
<comment type="caution">
    <text evidence="2">The sequence shown here is derived from an EMBL/GenBank/DDBJ whole genome shotgun (WGS) entry which is preliminary data.</text>
</comment>
<dbReference type="Proteomes" id="UP001589920">
    <property type="component" value="Unassembled WGS sequence"/>
</dbReference>
<dbReference type="GO" id="GO:0016757">
    <property type="term" value="F:glycosyltransferase activity"/>
    <property type="evidence" value="ECO:0007669"/>
    <property type="project" value="UniProtKB-KW"/>
</dbReference>
<organism evidence="2 3">
    <name type="scientific">Paracoccus panacisoli</name>
    <dbReference type="NCBI Taxonomy" id="1510163"/>
    <lineage>
        <taxon>Bacteria</taxon>
        <taxon>Pseudomonadati</taxon>
        <taxon>Pseudomonadota</taxon>
        <taxon>Alphaproteobacteria</taxon>
        <taxon>Rhodobacterales</taxon>
        <taxon>Paracoccaceae</taxon>
        <taxon>Paracoccus</taxon>
    </lineage>
</organism>
<reference evidence="2 3" key="1">
    <citation type="submission" date="2024-09" db="EMBL/GenBank/DDBJ databases">
        <authorList>
            <person name="Sun Q."/>
            <person name="Mori K."/>
        </authorList>
    </citation>
    <scope>NUCLEOTIDE SEQUENCE [LARGE SCALE GENOMIC DNA]</scope>
    <source>
        <strain evidence="2 3">KCTC 42086</strain>
    </source>
</reference>
<gene>
    <name evidence="2" type="ORF">ACFHYO_02860</name>
</gene>
<protein>
    <submittedName>
        <fullName evidence="2">Polysaccharide pyruvyl transferase family protein</fullName>
        <ecNumber evidence="2">2.4.-.-</ecNumber>
    </submittedName>
</protein>
<keyword evidence="2" id="KW-0328">Glycosyltransferase</keyword>
<dbReference type="InterPro" id="IPR007345">
    <property type="entry name" value="Polysacch_pyruvyl_Trfase"/>
</dbReference>
<dbReference type="Pfam" id="PF04230">
    <property type="entry name" value="PS_pyruv_trans"/>
    <property type="match status" value="1"/>
</dbReference>
<sequence>MSRDRHHRGMTDVTLSRASDFSSGSLVVRAMQGLGLLQRRSMFWWWDRAINFGDWIGPLIYEWRTGVRPLFRSVGGQARGRYFVTVGSILHLGHKPGCAVVWGSGSLSDQHPTCIPAEIHAVRGPGTRALLSRNGVKCPDIYGDPGILIDRILGGRRAEPEHDLGIIAHFHEADALPRELAADPSVLKIDVARDVQAVHSDIARCRAVASSSLHGLVVAHALGVPALWVRFKPGAHLSEFKFRDYFAGVGHGDSPAPVLVAGSVSARDLVSRALAAPRPDLFRPAERLLAACPF</sequence>
<evidence type="ECO:0000313" key="2">
    <source>
        <dbReference type="EMBL" id="MFC0811053.1"/>
    </source>
</evidence>
<dbReference type="EC" id="2.4.-.-" evidence="2"/>
<name>A0ABV6T4U9_9RHOB</name>
<evidence type="ECO:0000313" key="3">
    <source>
        <dbReference type="Proteomes" id="UP001589920"/>
    </source>
</evidence>
<feature type="domain" description="Polysaccharide pyruvyl transferase" evidence="1">
    <location>
        <begin position="117"/>
        <end position="229"/>
    </location>
</feature>
<dbReference type="RefSeq" id="WP_394318232.1">
    <property type="nucleotide sequence ID" value="NZ_JBHMQU010000011.1"/>
</dbReference>